<evidence type="ECO:0000256" key="3">
    <source>
        <dbReference type="ARBA" id="ARBA00022596"/>
    </source>
</evidence>
<dbReference type="SUPFAM" id="SSF69287">
    <property type="entry name" value="Urease metallochaperone UreE, N-terminal domain"/>
    <property type="match status" value="1"/>
</dbReference>
<keyword evidence="8" id="KW-1185">Reference proteome</keyword>
<feature type="domain" description="UreE urease accessory N-terminal" evidence="6">
    <location>
        <begin position="6"/>
        <end position="72"/>
    </location>
</feature>
<keyword evidence="3 5" id="KW-0533">Nickel</keyword>
<gene>
    <name evidence="5" type="primary">ureE</name>
    <name evidence="7" type="ORF">G5A70_09200</name>
</gene>
<dbReference type="Gene3D" id="2.60.260.20">
    <property type="entry name" value="Urease metallochaperone UreE, N-terminal domain"/>
    <property type="match status" value="1"/>
</dbReference>
<comment type="caution">
    <text evidence="7">The sequence shown here is derived from an EMBL/GenBank/DDBJ whole genome shotgun (WGS) entry which is preliminary data.</text>
</comment>
<dbReference type="Proteomes" id="UP000822142">
    <property type="component" value="Unassembled WGS sequence"/>
</dbReference>
<evidence type="ECO:0000259" key="6">
    <source>
        <dbReference type="SMART" id="SM00988"/>
    </source>
</evidence>
<keyword evidence="4 5" id="KW-0143">Chaperone</keyword>
<dbReference type="PIRSF" id="PIRSF036402">
    <property type="entry name" value="Ureas_acces_UreE"/>
    <property type="match status" value="1"/>
</dbReference>
<organism evidence="7 8">
    <name type="scientific">Blautia hansenii</name>
    <name type="common">Ruminococcus hansenii</name>
    <dbReference type="NCBI Taxonomy" id="1322"/>
    <lineage>
        <taxon>Bacteria</taxon>
        <taxon>Bacillati</taxon>
        <taxon>Bacillota</taxon>
        <taxon>Clostridia</taxon>
        <taxon>Lachnospirales</taxon>
        <taxon>Lachnospiraceae</taxon>
        <taxon>Blautia</taxon>
    </lineage>
</organism>
<comment type="similarity">
    <text evidence="5">Belongs to the UreE family.</text>
</comment>
<dbReference type="CDD" id="cd00571">
    <property type="entry name" value="UreE"/>
    <property type="match status" value="1"/>
</dbReference>
<comment type="function">
    <text evidence="5">Involved in urease metallocenter assembly. Binds nickel. Probably functions as a nickel donor during metallocenter assembly.</text>
</comment>
<dbReference type="InterPro" id="IPR004029">
    <property type="entry name" value="UreE_N"/>
</dbReference>
<dbReference type="InterPro" id="IPR036118">
    <property type="entry name" value="UreE_N_sf"/>
</dbReference>
<name>A0ABX2I7C8_BLAHA</name>
<keyword evidence="2 5" id="KW-0963">Cytoplasm</keyword>
<dbReference type="SMART" id="SM00988">
    <property type="entry name" value="UreE_N"/>
    <property type="match status" value="1"/>
</dbReference>
<proteinExistence type="inferred from homology"/>
<evidence type="ECO:0000256" key="5">
    <source>
        <dbReference type="HAMAP-Rule" id="MF_00822"/>
    </source>
</evidence>
<dbReference type="Pfam" id="PF05194">
    <property type="entry name" value="UreE_C"/>
    <property type="match status" value="1"/>
</dbReference>
<dbReference type="InterPro" id="IPR012406">
    <property type="entry name" value="UreE"/>
</dbReference>
<sequence length="159" mass="18161">MLCENIWGNLKDIDTTGKKIDYVEFEWDEAFKRIHKKVSRAGKEVGIRLDDSVLTKGIRTGDILWQEGDELLAAEILPCKVIEVKLTKGHEKMAAKVCYEIGNRHAVLLWGEEEQTFLTPYTQPVLEMLEKIHGVKAEVKEQALDFDKRISASINSHTH</sequence>
<evidence type="ECO:0000313" key="8">
    <source>
        <dbReference type="Proteomes" id="UP000822142"/>
    </source>
</evidence>
<dbReference type="HAMAP" id="MF_00822">
    <property type="entry name" value="UreE"/>
    <property type="match status" value="1"/>
</dbReference>
<evidence type="ECO:0000313" key="7">
    <source>
        <dbReference type="EMBL" id="NSJ86336.1"/>
    </source>
</evidence>
<dbReference type="RefSeq" id="WP_173749353.1">
    <property type="nucleotide sequence ID" value="NZ_JAAITA010000010.1"/>
</dbReference>
<evidence type="ECO:0000256" key="2">
    <source>
        <dbReference type="ARBA" id="ARBA00022490"/>
    </source>
</evidence>
<reference evidence="7 8" key="1">
    <citation type="journal article" date="2020" name="Cell Host Microbe">
        <title>Functional and Genomic Variation between Human-Derived Isolates of Lachnospiraceae Reveals Inter- and Intra-Species Diversity.</title>
        <authorList>
            <person name="Sorbara M.T."/>
            <person name="Littmann E.R."/>
            <person name="Fontana E."/>
            <person name="Moody T.U."/>
            <person name="Kohout C.E."/>
            <person name="Gjonbalaj M."/>
            <person name="Eaton V."/>
            <person name="Seok R."/>
            <person name="Leiner I.M."/>
            <person name="Pamer E.G."/>
        </authorList>
    </citation>
    <scope>NUCLEOTIDE SEQUENCE [LARGE SCALE GENOMIC DNA]</scope>
    <source>
        <strain evidence="7 8">MSK.15.26</strain>
    </source>
</reference>
<comment type="subcellular location">
    <subcellularLocation>
        <location evidence="1 5">Cytoplasm</location>
    </subcellularLocation>
</comment>
<protein>
    <recommendedName>
        <fullName evidence="5">Urease accessory protein UreE</fullName>
    </recommendedName>
</protein>
<dbReference type="Gene3D" id="3.30.70.790">
    <property type="entry name" value="UreE, C-terminal domain"/>
    <property type="match status" value="1"/>
</dbReference>
<dbReference type="InterPro" id="IPR007864">
    <property type="entry name" value="UreE_C_dom"/>
</dbReference>
<evidence type="ECO:0000256" key="4">
    <source>
        <dbReference type="ARBA" id="ARBA00023186"/>
    </source>
</evidence>
<accession>A0ABX2I7C8</accession>
<dbReference type="EMBL" id="JAAITA010000010">
    <property type="protein sequence ID" value="NSJ86336.1"/>
    <property type="molecule type" value="Genomic_DNA"/>
</dbReference>
<evidence type="ECO:0000256" key="1">
    <source>
        <dbReference type="ARBA" id="ARBA00004496"/>
    </source>
</evidence>
<dbReference type="SUPFAM" id="SSF69737">
    <property type="entry name" value="Urease metallochaperone UreE, C-terminal domain"/>
    <property type="match status" value="1"/>
</dbReference>
<dbReference type="Pfam" id="PF02814">
    <property type="entry name" value="UreE_N"/>
    <property type="match status" value="1"/>
</dbReference>